<dbReference type="PROSITE" id="PS50977">
    <property type="entry name" value="HTH_TETR_2"/>
    <property type="match status" value="1"/>
</dbReference>
<evidence type="ECO:0000313" key="5">
    <source>
        <dbReference type="Proteomes" id="UP000249260"/>
    </source>
</evidence>
<dbReference type="SUPFAM" id="SSF46689">
    <property type="entry name" value="Homeodomain-like"/>
    <property type="match status" value="1"/>
</dbReference>
<evidence type="ECO:0000256" key="2">
    <source>
        <dbReference type="PROSITE-ProRule" id="PRU00335"/>
    </source>
</evidence>
<dbReference type="AlphaFoldDB" id="A0A328U2K3"/>
<sequence>MGFDAKPSLRDQKKEATATALAEVAFELALEHGLDGFVVDDVAQRAGYSRRTFANYFSCKEDAVAAGAITIKNTDAYESFLAGLPKDTPPLELMHLLLKMQLTAEFMQQLRKFVLLSKRHPTLEPYLLSVFHRLQMSAQEVMNEFSHGRYPVGYTHLLAGAVYGAFMPLLDGSLNVYLPGQPEEAPASALPFEQYVESIFAYLRNGF</sequence>
<proteinExistence type="predicted"/>
<dbReference type="InterPro" id="IPR009057">
    <property type="entry name" value="Homeodomain-like_sf"/>
</dbReference>
<feature type="DNA-binding region" description="H-T-H motif" evidence="2">
    <location>
        <begin position="38"/>
        <end position="57"/>
    </location>
</feature>
<dbReference type="Pfam" id="PF00440">
    <property type="entry name" value="TetR_N"/>
    <property type="match status" value="1"/>
</dbReference>
<dbReference type="GO" id="GO:0003677">
    <property type="term" value="F:DNA binding"/>
    <property type="evidence" value="ECO:0007669"/>
    <property type="project" value="UniProtKB-UniRule"/>
</dbReference>
<accession>A0A328U2K3</accession>
<dbReference type="RefSeq" id="WP_112880025.1">
    <property type="nucleotide sequence ID" value="NZ_QLUW01000001.1"/>
</dbReference>
<evidence type="ECO:0000259" key="3">
    <source>
        <dbReference type="PROSITE" id="PS50977"/>
    </source>
</evidence>
<feature type="domain" description="HTH tetR-type" evidence="3">
    <location>
        <begin position="15"/>
        <end position="75"/>
    </location>
</feature>
<gene>
    <name evidence="4" type="ORF">DL346_00530</name>
</gene>
<dbReference type="OrthoDB" id="8688418at2"/>
<protein>
    <submittedName>
        <fullName evidence="4">TetR family transcriptional regulator</fullName>
    </submittedName>
</protein>
<evidence type="ECO:0000256" key="1">
    <source>
        <dbReference type="ARBA" id="ARBA00023125"/>
    </source>
</evidence>
<organism evidence="4 5">
    <name type="scientific">Paenibacillus montanisoli</name>
    <dbReference type="NCBI Taxonomy" id="2081970"/>
    <lineage>
        <taxon>Bacteria</taxon>
        <taxon>Bacillati</taxon>
        <taxon>Bacillota</taxon>
        <taxon>Bacilli</taxon>
        <taxon>Bacillales</taxon>
        <taxon>Paenibacillaceae</taxon>
        <taxon>Paenibacillus</taxon>
    </lineage>
</organism>
<evidence type="ECO:0000313" key="4">
    <source>
        <dbReference type="EMBL" id="RAP77027.1"/>
    </source>
</evidence>
<name>A0A328U2K3_9BACL</name>
<keyword evidence="1 2" id="KW-0238">DNA-binding</keyword>
<dbReference type="Proteomes" id="UP000249260">
    <property type="component" value="Unassembled WGS sequence"/>
</dbReference>
<dbReference type="Gene3D" id="1.10.357.10">
    <property type="entry name" value="Tetracycline Repressor, domain 2"/>
    <property type="match status" value="1"/>
</dbReference>
<dbReference type="EMBL" id="QLUW01000001">
    <property type="protein sequence ID" value="RAP77027.1"/>
    <property type="molecule type" value="Genomic_DNA"/>
</dbReference>
<reference evidence="4 5" key="1">
    <citation type="submission" date="2018-06" db="EMBL/GenBank/DDBJ databases">
        <title>Paenibacillus montanisoli sp. nov., isolated from mountain area soil.</title>
        <authorList>
            <person name="Wu M."/>
        </authorList>
    </citation>
    <scope>NUCLEOTIDE SEQUENCE [LARGE SCALE GENOMIC DNA]</scope>
    <source>
        <strain evidence="4 5">RA17</strain>
    </source>
</reference>
<comment type="caution">
    <text evidence="4">The sequence shown here is derived from an EMBL/GenBank/DDBJ whole genome shotgun (WGS) entry which is preliminary data.</text>
</comment>
<keyword evidence="5" id="KW-1185">Reference proteome</keyword>
<dbReference type="InterPro" id="IPR001647">
    <property type="entry name" value="HTH_TetR"/>
</dbReference>